<protein>
    <submittedName>
        <fullName evidence="2">Uncharacterized protein</fullName>
    </submittedName>
</protein>
<dbReference type="EMBL" id="VSRR010100438">
    <property type="protein sequence ID" value="MPC94953.1"/>
    <property type="molecule type" value="Genomic_DNA"/>
</dbReference>
<feature type="compositionally biased region" description="Basic and acidic residues" evidence="1">
    <location>
        <begin position="1"/>
        <end position="18"/>
    </location>
</feature>
<gene>
    <name evidence="2" type="ORF">E2C01_090145</name>
</gene>
<reference evidence="2 3" key="1">
    <citation type="submission" date="2019-05" db="EMBL/GenBank/DDBJ databases">
        <title>Another draft genome of Portunus trituberculatus and its Hox gene families provides insights of decapod evolution.</title>
        <authorList>
            <person name="Jeong J.-H."/>
            <person name="Song I."/>
            <person name="Kim S."/>
            <person name="Choi T."/>
            <person name="Kim D."/>
            <person name="Ryu S."/>
            <person name="Kim W."/>
        </authorList>
    </citation>
    <scope>NUCLEOTIDE SEQUENCE [LARGE SCALE GENOMIC DNA]</scope>
    <source>
        <tissue evidence="2">Muscle</tissue>
    </source>
</reference>
<evidence type="ECO:0000313" key="2">
    <source>
        <dbReference type="EMBL" id="MPC94953.1"/>
    </source>
</evidence>
<evidence type="ECO:0000256" key="1">
    <source>
        <dbReference type="SAM" id="MobiDB-lite"/>
    </source>
</evidence>
<comment type="caution">
    <text evidence="2">The sequence shown here is derived from an EMBL/GenBank/DDBJ whole genome shotgun (WGS) entry which is preliminary data.</text>
</comment>
<dbReference type="AlphaFoldDB" id="A0A5B7JKL9"/>
<sequence length="83" mass="9344">MPERERERERDPPTHTQEESWDTLTLVDQKDAAGLKVHAIVIHKLFVAEVQREGRRCTSVPYPGRDTSGGGGSLRPSPRHTLT</sequence>
<organism evidence="2 3">
    <name type="scientific">Portunus trituberculatus</name>
    <name type="common">Swimming crab</name>
    <name type="synonym">Neptunus trituberculatus</name>
    <dbReference type="NCBI Taxonomy" id="210409"/>
    <lineage>
        <taxon>Eukaryota</taxon>
        <taxon>Metazoa</taxon>
        <taxon>Ecdysozoa</taxon>
        <taxon>Arthropoda</taxon>
        <taxon>Crustacea</taxon>
        <taxon>Multicrustacea</taxon>
        <taxon>Malacostraca</taxon>
        <taxon>Eumalacostraca</taxon>
        <taxon>Eucarida</taxon>
        <taxon>Decapoda</taxon>
        <taxon>Pleocyemata</taxon>
        <taxon>Brachyura</taxon>
        <taxon>Eubrachyura</taxon>
        <taxon>Portunoidea</taxon>
        <taxon>Portunidae</taxon>
        <taxon>Portuninae</taxon>
        <taxon>Portunus</taxon>
    </lineage>
</organism>
<feature type="region of interest" description="Disordered" evidence="1">
    <location>
        <begin position="53"/>
        <end position="83"/>
    </location>
</feature>
<feature type="region of interest" description="Disordered" evidence="1">
    <location>
        <begin position="1"/>
        <end position="23"/>
    </location>
</feature>
<dbReference type="Proteomes" id="UP000324222">
    <property type="component" value="Unassembled WGS sequence"/>
</dbReference>
<name>A0A5B7JKL9_PORTR</name>
<evidence type="ECO:0000313" key="3">
    <source>
        <dbReference type="Proteomes" id="UP000324222"/>
    </source>
</evidence>
<keyword evidence="3" id="KW-1185">Reference proteome</keyword>
<proteinExistence type="predicted"/>
<accession>A0A5B7JKL9</accession>